<gene>
    <name evidence="1" type="ORF">L195_g028011</name>
</gene>
<evidence type="ECO:0000313" key="1">
    <source>
        <dbReference type="EMBL" id="PNX72122.1"/>
    </source>
</evidence>
<comment type="caution">
    <text evidence="1">The sequence shown here is derived from an EMBL/GenBank/DDBJ whole genome shotgun (WGS) entry which is preliminary data.</text>
</comment>
<dbReference type="PANTHER" id="PTHR36338:SF1">
    <property type="entry name" value="OS02G0495900 PROTEIN"/>
    <property type="match status" value="1"/>
</dbReference>
<protein>
    <submittedName>
        <fullName evidence="1">Uncharacterized protein</fullName>
    </submittedName>
</protein>
<reference evidence="1 2" key="1">
    <citation type="journal article" date="2014" name="Am. J. Bot.">
        <title>Genome assembly and annotation for red clover (Trifolium pratense; Fabaceae).</title>
        <authorList>
            <person name="Istvanek J."/>
            <person name="Jaros M."/>
            <person name="Krenek A."/>
            <person name="Repkova J."/>
        </authorList>
    </citation>
    <scope>NUCLEOTIDE SEQUENCE [LARGE SCALE GENOMIC DNA]</scope>
    <source>
        <strain evidence="2">cv. Tatra</strain>
        <tissue evidence="1">Young leaves</tissue>
    </source>
</reference>
<proteinExistence type="predicted"/>
<accession>A0A2K3L0R2</accession>
<evidence type="ECO:0000313" key="2">
    <source>
        <dbReference type="Proteomes" id="UP000236291"/>
    </source>
</evidence>
<reference evidence="1 2" key="2">
    <citation type="journal article" date="2017" name="Front. Plant Sci.">
        <title>Gene Classification and Mining of Molecular Markers Useful in Red Clover (Trifolium pratense) Breeding.</title>
        <authorList>
            <person name="Istvanek J."/>
            <person name="Dluhosova J."/>
            <person name="Dluhos P."/>
            <person name="Patkova L."/>
            <person name="Nedelnik J."/>
            <person name="Repkova J."/>
        </authorList>
    </citation>
    <scope>NUCLEOTIDE SEQUENCE [LARGE SCALE GENOMIC DNA]</scope>
    <source>
        <strain evidence="2">cv. Tatra</strain>
        <tissue evidence="1">Young leaves</tissue>
    </source>
</reference>
<dbReference type="AlphaFoldDB" id="A0A2K3L0R2"/>
<dbReference type="Proteomes" id="UP000236291">
    <property type="component" value="Unassembled WGS sequence"/>
</dbReference>
<name>A0A2K3L0R2_TRIPR</name>
<dbReference type="STRING" id="57577.A0A2K3L0R2"/>
<organism evidence="1 2">
    <name type="scientific">Trifolium pratense</name>
    <name type="common">Red clover</name>
    <dbReference type="NCBI Taxonomy" id="57577"/>
    <lineage>
        <taxon>Eukaryota</taxon>
        <taxon>Viridiplantae</taxon>
        <taxon>Streptophyta</taxon>
        <taxon>Embryophyta</taxon>
        <taxon>Tracheophyta</taxon>
        <taxon>Spermatophyta</taxon>
        <taxon>Magnoliopsida</taxon>
        <taxon>eudicotyledons</taxon>
        <taxon>Gunneridae</taxon>
        <taxon>Pentapetalae</taxon>
        <taxon>rosids</taxon>
        <taxon>fabids</taxon>
        <taxon>Fabales</taxon>
        <taxon>Fabaceae</taxon>
        <taxon>Papilionoideae</taxon>
        <taxon>50 kb inversion clade</taxon>
        <taxon>NPAAA clade</taxon>
        <taxon>Hologalegina</taxon>
        <taxon>IRL clade</taxon>
        <taxon>Trifolieae</taxon>
        <taxon>Trifolium</taxon>
    </lineage>
</organism>
<dbReference type="ExpressionAtlas" id="A0A2K3L0R2">
    <property type="expression patterns" value="baseline"/>
</dbReference>
<sequence>MAWKWLVRRTRESKPFFFAFATICGIVPGVIGFGVMTATNTRSDQLESKLRSKARPESLAIPDLLFPSVLNGTDKDIEGWKTRNRKGISGNEHRDHVEIPAVGRYV</sequence>
<dbReference type="EMBL" id="ASHM01024234">
    <property type="protein sequence ID" value="PNX72122.1"/>
    <property type="molecule type" value="Genomic_DNA"/>
</dbReference>
<dbReference type="PANTHER" id="PTHR36338">
    <property type="entry name" value="OS02G0495900 PROTEIN"/>
    <property type="match status" value="1"/>
</dbReference>